<protein>
    <recommendedName>
        <fullName evidence="3">BTB domain-containing protein</fullName>
    </recommendedName>
</protein>
<evidence type="ECO:0000313" key="1">
    <source>
        <dbReference type="EMBL" id="KIL69202.1"/>
    </source>
</evidence>
<organism evidence="1 2">
    <name type="scientific">Amanita muscaria (strain Koide BX008)</name>
    <dbReference type="NCBI Taxonomy" id="946122"/>
    <lineage>
        <taxon>Eukaryota</taxon>
        <taxon>Fungi</taxon>
        <taxon>Dikarya</taxon>
        <taxon>Basidiomycota</taxon>
        <taxon>Agaricomycotina</taxon>
        <taxon>Agaricomycetes</taxon>
        <taxon>Agaricomycetidae</taxon>
        <taxon>Agaricales</taxon>
        <taxon>Pluteineae</taxon>
        <taxon>Amanitaceae</taxon>
        <taxon>Amanita</taxon>
    </lineage>
</organism>
<dbReference type="AlphaFoldDB" id="A0A0C2X4L5"/>
<dbReference type="EMBL" id="KN818226">
    <property type="protein sequence ID" value="KIL69202.1"/>
    <property type="molecule type" value="Genomic_DNA"/>
</dbReference>
<name>A0A0C2X4L5_AMAMK</name>
<keyword evidence="2" id="KW-1185">Reference proteome</keyword>
<proteinExistence type="predicted"/>
<sequence>MDADVPYHSSAFADIILRSSDDVHFYGIGQLLCLVSPVFMDMLALNRGPAAEENESKCNLPIVPLEEHSETLYLLLDSLLPRTEEPKLTSFSLLWKVGKAVKKYFMDVVEGKLKNRLLTSELISSELFGIYAVATDLEWELVASEAARRTLDIPLESLAFVDQLHGITGLGFYRFLEYRL</sequence>
<gene>
    <name evidence="1" type="ORF">M378DRAFT_7902</name>
</gene>
<reference evidence="1 2" key="1">
    <citation type="submission" date="2014-04" db="EMBL/GenBank/DDBJ databases">
        <title>Evolutionary Origins and Diversification of the Mycorrhizal Mutualists.</title>
        <authorList>
            <consortium name="DOE Joint Genome Institute"/>
            <consortium name="Mycorrhizal Genomics Consortium"/>
            <person name="Kohler A."/>
            <person name="Kuo A."/>
            <person name="Nagy L.G."/>
            <person name="Floudas D."/>
            <person name="Copeland A."/>
            <person name="Barry K.W."/>
            <person name="Cichocki N."/>
            <person name="Veneault-Fourrey C."/>
            <person name="LaButti K."/>
            <person name="Lindquist E.A."/>
            <person name="Lipzen A."/>
            <person name="Lundell T."/>
            <person name="Morin E."/>
            <person name="Murat C."/>
            <person name="Riley R."/>
            <person name="Ohm R."/>
            <person name="Sun H."/>
            <person name="Tunlid A."/>
            <person name="Henrissat B."/>
            <person name="Grigoriev I.V."/>
            <person name="Hibbett D.S."/>
            <person name="Martin F."/>
        </authorList>
    </citation>
    <scope>NUCLEOTIDE SEQUENCE [LARGE SCALE GENOMIC DNA]</scope>
    <source>
        <strain evidence="1 2">Koide BX008</strain>
    </source>
</reference>
<dbReference type="STRING" id="946122.A0A0C2X4L5"/>
<dbReference type="InterPro" id="IPR011333">
    <property type="entry name" value="SKP1/BTB/POZ_sf"/>
</dbReference>
<dbReference type="HOGENOM" id="CLU_052397_3_1_1"/>
<dbReference type="OrthoDB" id="2665493at2759"/>
<dbReference type="Gene3D" id="3.30.710.10">
    <property type="entry name" value="Potassium Channel Kv1.1, Chain A"/>
    <property type="match status" value="1"/>
</dbReference>
<dbReference type="Proteomes" id="UP000054549">
    <property type="component" value="Unassembled WGS sequence"/>
</dbReference>
<evidence type="ECO:0008006" key="3">
    <source>
        <dbReference type="Google" id="ProtNLM"/>
    </source>
</evidence>
<accession>A0A0C2X4L5</accession>
<evidence type="ECO:0000313" key="2">
    <source>
        <dbReference type="Proteomes" id="UP000054549"/>
    </source>
</evidence>
<dbReference type="InParanoid" id="A0A0C2X4L5"/>